<dbReference type="PANTHER" id="PTHR48169">
    <property type="entry name" value="DED DOMAIN-CONTAINING PROTEIN"/>
    <property type="match status" value="1"/>
</dbReference>
<dbReference type="GO" id="GO:0006915">
    <property type="term" value="P:apoptotic process"/>
    <property type="evidence" value="ECO:0007669"/>
    <property type="project" value="UniProtKB-KW"/>
</dbReference>
<reference evidence="3" key="1">
    <citation type="thesis" date="2020" institute="ProQuest LLC" country="789 East Eisenhower Parkway, Ann Arbor, MI, USA">
        <title>Comparative Genomics and Chromosome Evolution.</title>
        <authorList>
            <person name="Mudd A.B."/>
        </authorList>
    </citation>
    <scope>NUCLEOTIDE SEQUENCE</scope>
    <source>
        <strain evidence="3">HN-11 Male</strain>
        <tissue evidence="3">Kidney and liver</tissue>
    </source>
</reference>
<dbReference type="Proteomes" id="UP000770717">
    <property type="component" value="Unassembled WGS sequence"/>
</dbReference>
<protein>
    <recommendedName>
        <fullName evidence="2">DED domain-containing protein</fullName>
    </recommendedName>
</protein>
<dbReference type="SMART" id="SM00031">
    <property type="entry name" value="DED"/>
    <property type="match status" value="1"/>
</dbReference>
<comment type="caution">
    <text evidence="3">The sequence shown here is derived from an EMBL/GenBank/DDBJ whole genome shotgun (WGS) entry which is preliminary data.</text>
</comment>
<keyword evidence="4" id="KW-1185">Reference proteome</keyword>
<accession>A0A8J6B7M3</accession>
<organism evidence="3 4">
    <name type="scientific">Eleutherodactylus coqui</name>
    <name type="common">Puerto Rican coqui</name>
    <dbReference type="NCBI Taxonomy" id="57060"/>
    <lineage>
        <taxon>Eukaryota</taxon>
        <taxon>Metazoa</taxon>
        <taxon>Chordata</taxon>
        <taxon>Craniata</taxon>
        <taxon>Vertebrata</taxon>
        <taxon>Euteleostomi</taxon>
        <taxon>Amphibia</taxon>
        <taxon>Batrachia</taxon>
        <taxon>Anura</taxon>
        <taxon>Neobatrachia</taxon>
        <taxon>Hyloidea</taxon>
        <taxon>Eleutherodactylidae</taxon>
        <taxon>Eleutherodactylinae</taxon>
        <taxon>Eleutherodactylus</taxon>
        <taxon>Eleutherodactylus</taxon>
    </lineage>
</organism>
<dbReference type="SUPFAM" id="SSF47986">
    <property type="entry name" value="DEATH domain"/>
    <property type="match status" value="1"/>
</dbReference>
<keyword evidence="1" id="KW-0053">Apoptosis</keyword>
<evidence type="ECO:0000256" key="1">
    <source>
        <dbReference type="ARBA" id="ARBA00022703"/>
    </source>
</evidence>
<feature type="domain" description="DED" evidence="2">
    <location>
        <begin position="15"/>
        <end position="93"/>
    </location>
</feature>
<evidence type="ECO:0000313" key="4">
    <source>
        <dbReference type="Proteomes" id="UP000770717"/>
    </source>
</evidence>
<dbReference type="InterPro" id="IPR001875">
    <property type="entry name" value="DED_dom"/>
</dbReference>
<dbReference type="InterPro" id="IPR011029">
    <property type="entry name" value="DEATH-like_dom_sf"/>
</dbReference>
<name>A0A8J6B7M3_ELECQ</name>
<evidence type="ECO:0000313" key="3">
    <source>
        <dbReference type="EMBL" id="KAG9465557.1"/>
    </source>
</evidence>
<dbReference type="Pfam" id="PF01335">
    <property type="entry name" value="DED"/>
    <property type="match status" value="1"/>
</dbReference>
<dbReference type="PROSITE" id="PS50168">
    <property type="entry name" value="DED"/>
    <property type="match status" value="1"/>
</dbReference>
<dbReference type="PANTHER" id="PTHR48169:SF7">
    <property type="entry name" value="CASPASE 10"/>
    <property type="match status" value="1"/>
</dbReference>
<evidence type="ECO:0000259" key="2">
    <source>
        <dbReference type="PROSITE" id="PS50168"/>
    </source>
</evidence>
<dbReference type="OrthoDB" id="6114029at2759"/>
<proteinExistence type="predicted"/>
<dbReference type="AlphaFoldDB" id="A0A8J6B7M3"/>
<dbReference type="EMBL" id="WNTK01002910">
    <property type="protein sequence ID" value="KAG9465557.1"/>
    <property type="molecule type" value="Genomic_DNA"/>
</dbReference>
<dbReference type="Gene3D" id="1.10.533.10">
    <property type="entry name" value="Death Domain, Fas"/>
    <property type="match status" value="1"/>
</dbReference>
<sequence>MVERMKNPAIAKIPPYRCLLYELGNLVPNSELAEIKLRFTDILPKLTLEKVTSLWDLFIELEKKNKIKKEDLSYLKQMSHYIKDKNFKELILGYEEQTGIKYYICKAAM</sequence>
<gene>
    <name evidence="3" type="ORF">GDO78_018096</name>
</gene>
<dbReference type="GO" id="GO:0042981">
    <property type="term" value="P:regulation of apoptotic process"/>
    <property type="evidence" value="ECO:0007669"/>
    <property type="project" value="InterPro"/>
</dbReference>